<gene>
    <name evidence="12" type="primary">inx</name>
    <name evidence="13" type="ORF">ANCDUO_04112</name>
</gene>
<evidence type="ECO:0000256" key="9">
    <source>
        <dbReference type="ARBA" id="ARBA00023065"/>
    </source>
</evidence>
<protein>
    <recommendedName>
        <fullName evidence="12">Innexin</fullName>
    </recommendedName>
</protein>
<dbReference type="GO" id="GO:0005921">
    <property type="term" value="C:gap junction"/>
    <property type="evidence" value="ECO:0007669"/>
    <property type="project" value="UniProtKB-SubCell"/>
</dbReference>
<dbReference type="Pfam" id="PF00876">
    <property type="entry name" value="Innexin"/>
    <property type="match status" value="1"/>
</dbReference>
<accession>A0A0C2H7X3</accession>
<evidence type="ECO:0000256" key="5">
    <source>
        <dbReference type="ARBA" id="ARBA00022692"/>
    </source>
</evidence>
<keyword evidence="11 12" id="KW-0407">Ion channel</keyword>
<evidence type="ECO:0000256" key="1">
    <source>
        <dbReference type="ARBA" id="ARBA00004610"/>
    </source>
</evidence>
<dbReference type="EMBL" id="KN727489">
    <property type="protein sequence ID" value="KIH65561.1"/>
    <property type="molecule type" value="Genomic_DNA"/>
</dbReference>
<evidence type="ECO:0000256" key="12">
    <source>
        <dbReference type="RuleBase" id="RU010713"/>
    </source>
</evidence>
<evidence type="ECO:0000256" key="8">
    <source>
        <dbReference type="ARBA" id="ARBA00022989"/>
    </source>
</evidence>
<keyword evidence="8 12" id="KW-1133">Transmembrane helix</keyword>
<keyword evidence="9 12" id="KW-0406">Ion transport</keyword>
<dbReference type="PANTHER" id="PTHR11893:SF44">
    <property type="entry name" value="INNEXIN"/>
    <property type="match status" value="1"/>
</dbReference>
<keyword evidence="10 12" id="KW-0472">Membrane</keyword>
<comment type="caution">
    <text evidence="12">Lacks conserved residue(s) required for the propagation of feature annotation.</text>
</comment>
<evidence type="ECO:0000256" key="7">
    <source>
        <dbReference type="ARBA" id="ARBA00022949"/>
    </source>
</evidence>
<evidence type="ECO:0000313" key="13">
    <source>
        <dbReference type="EMBL" id="KIH65561.1"/>
    </source>
</evidence>
<comment type="subcellular location">
    <subcellularLocation>
        <location evidence="1">Cell junction</location>
        <location evidence="1">Gap junction</location>
    </subcellularLocation>
    <subcellularLocation>
        <location evidence="2 12">Cell membrane</location>
        <topology evidence="2 12">Multi-pass membrane protein</topology>
    </subcellularLocation>
</comment>
<keyword evidence="3 12" id="KW-0813">Transport</keyword>
<evidence type="ECO:0000256" key="2">
    <source>
        <dbReference type="ARBA" id="ARBA00004651"/>
    </source>
</evidence>
<evidence type="ECO:0000256" key="3">
    <source>
        <dbReference type="ARBA" id="ARBA00022448"/>
    </source>
</evidence>
<evidence type="ECO:0000256" key="10">
    <source>
        <dbReference type="ARBA" id="ARBA00023136"/>
    </source>
</evidence>
<dbReference type="AlphaFoldDB" id="A0A0C2H7X3"/>
<evidence type="ECO:0000313" key="14">
    <source>
        <dbReference type="Proteomes" id="UP000054047"/>
    </source>
</evidence>
<name>A0A0C2H7X3_9BILA</name>
<dbReference type="Proteomes" id="UP000054047">
    <property type="component" value="Unassembled WGS sequence"/>
</dbReference>
<dbReference type="GO" id="GO:0005886">
    <property type="term" value="C:plasma membrane"/>
    <property type="evidence" value="ECO:0007669"/>
    <property type="project" value="UniProtKB-SubCell"/>
</dbReference>
<comment type="function">
    <text evidence="12">Structural component of the gap junctions.</text>
</comment>
<dbReference type="InterPro" id="IPR000990">
    <property type="entry name" value="Innexin"/>
</dbReference>
<proteinExistence type="inferred from homology"/>
<comment type="similarity">
    <text evidence="12">Belongs to the pannexin family.</text>
</comment>
<keyword evidence="7" id="KW-0965">Cell junction</keyword>
<reference evidence="13 14" key="1">
    <citation type="submission" date="2013-12" db="EMBL/GenBank/DDBJ databases">
        <title>Draft genome of the parsitic nematode Ancylostoma duodenale.</title>
        <authorList>
            <person name="Mitreva M."/>
        </authorList>
    </citation>
    <scope>NUCLEOTIDE SEQUENCE [LARGE SCALE GENOMIC DNA]</scope>
    <source>
        <strain evidence="13 14">Zhejiang</strain>
    </source>
</reference>
<keyword evidence="5 12" id="KW-0812">Transmembrane</keyword>
<dbReference type="PROSITE" id="PS51013">
    <property type="entry name" value="PANNEXIN"/>
    <property type="match status" value="1"/>
</dbReference>
<dbReference type="GO" id="GO:0005243">
    <property type="term" value="F:gap junction channel activity"/>
    <property type="evidence" value="ECO:0007669"/>
    <property type="project" value="TreeGrafter"/>
</dbReference>
<organism evidence="13 14">
    <name type="scientific">Ancylostoma duodenale</name>
    <dbReference type="NCBI Taxonomy" id="51022"/>
    <lineage>
        <taxon>Eukaryota</taxon>
        <taxon>Metazoa</taxon>
        <taxon>Ecdysozoa</taxon>
        <taxon>Nematoda</taxon>
        <taxon>Chromadorea</taxon>
        <taxon>Rhabditida</taxon>
        <taxon>Rhabditina</taxon>
        <taxon>Rhabditomorpha</taxon>
        <taxon>Strongyloidea</taxon>
        <taxon>Ancylostomatidae</taxon>
        <taxon>Ancylostomatinae</taxon>
        <taxon>Ancylostoma</taxon>
    </lineage>
</organism>
<evidence type="ECO:0000256" key="11">
    <source>
        <dbReference type="ARBA" id="ARBA00023303"/>
    </source>
</evidence>
<dbReference type="OrthoDB" id="5867527at2759"/>
<dbReference type="PRINTS" id="PR01262">
    <property type="entry name" value="INNEXIN"/>
</dbReference>
<keyword evidence="6" id="KW-0303">Gap junction</keyword>
<dbReference type="PANTHER" id="PTHR11893">
    <property type="entry name" value="INNEXIN"/>
    <property type="match status" value="1"/>
</dbReference>
<keyword evidence="4" id="KW-1003">Cell membrane</keyword>
<feature type="transmembrane region" description="Helical" evidence="12">
    <location>
        <begin position="128"/>
        <end position="151"/>
    </location>
</feature>
<keyword evidence="14" id="KW-1185">Reference proteome</keyword>
<dbReference type="GO" id="GO:0034220">
    <property type="term" value="P:monoatomic ion transmembrane transport"/>
    <property type="evidence" value="ECO:0007669"/>
    <property type="project" value="UniProtKB-KW"/>
</dbReference>
<sequence length="337" mass="38887">MYCWARNTYFAPFEDEFLPEVPDRGKSMCGKRAMRPQSHVAIAANHVDRTATAREPTPNSKSIPGIRLNDIMNFANDKSNVQPASRRANINGLAMHLSSVFKHRFRFGSSHPYHHRVFKFLNLRFYEAYLTFLYLGIKLLFLINVLVQMILLSRFLQTNSQGFYGYGILWDLVTGQGWTESPNFPVITYCDMEIRILGNIQRHTVQFIARRLELADVTFKQRDFTLELDEFVRDYVKMDGVFVLRMITIHSGVLICTEVVDTMWDQFLAEQGHKVITALLSEHAARDEYKEERSPSAGGQSMEAPLRRKTSVLVPLMSREDLTQITDHGMLRPPSRM</sequence>
<evidence type="ECO:0000256" key="4">
    <source>
        <dbReference type="ARBA" id="ARBA00022475"/>
    </source>
</evidence>
<evidence type="ECO:0000256" key="6">
    <source>
        <dbReference type="ARBA" id="ARBA00022868"/>
    </source>
</evidence>